<protein>
    <recommendedName>
        <fullName evidence="9">ABC transmembrane type-2 domain-containing protein</fullName>
    </recommendedName>
</protein>
<comment type="similarity">
    <text evidence="2">Belongs to the ABC-2 integral membrane protein family.</text>
</comment>
<reference evidence="10 11" key="1">
    <citation type="journal article" date="2016" name="Nat. Commun.">
        <title>Thousands of microbial genomes shed light on interconnected biogeochemical processes in an aquifer system.</title>
        <authorList>
            <person name="Anantharaman K."/>
            <person name="Brown C.T."/>
            <person name="Hug L.A."/>
            <person name="Sharon I."/>
            <person name="Castelle C.J."/>
            <person name="Probst A.J."/>
            <person name="Thomas B.C."/>
            <person name="Singh A."/>
            <person name="Wilkins M.J."/>
            <person name="Karaoz U."/>
            <person name="Brodie E.L."/>
            <person name="Williams K.H."/>
            <person name="Hubbard S.S."/>
            <person name="Banfield J.F."/>
        </authorList>
    </citation>
    <scope>NUCLEOTIDE SEQUENCE [LARGE SCALE GENOMIC DNA]</scope>
</reference>
<feature type="transmembrane region" description="Helical" evidence="8">
    <location>
        <begin position="265"/>
        <end position="286"/>
    </location>
</feature>
<dbReference type="InterPro" id="IPR013525">
    <property type="entry name" value="ABC2_TM"/>
</dbReference>
<evidence type="ECO:0000256" key="3">
    <source>
        <dbReference type="ARBA" id="ARBA00022448"/>
    </source>
</evidence>
<accession>A0A1F7SGZ6</accession>
<dbReference type="Gene3D" id="3.40.1710.10">
    <property type="entry name" value="abc type-2 transporter like domain"/>
    <property type="match status" value="1"/>
</dbReference>
<feature type="transmembrane region" description="Helical" evidence="8">
    <location>
        <begin position="21"/>
        <end position="40"/>
    </location>
</feature>
<feature type="transmembrane region" description="Helical" evidence="8">
    <location>
        <begin position="320"/>
        <end position="342"/>
    </location>
</feature>
<sequence length="377" mass="43077">MKNILAIFNKEVIHIKRDIRILYIAFIYPVLVLVLFSYALKLDINSIPLAIGDFDNSLRSRELVSRFINSGYFVRTYNVSDIDQIDFLIRRGKIWAGLIIPADFSRKILKNEAANVDFIIDASDNNTANQIIGFSQTIIQQYSRDELINFLNLSGMVTKRKSLSMEIEPRIWYNPELNSTNFFVPSIIAVIMLMITTILTSLTVAREFEIGTIESLLVSPLKPYQILMGKMIPYILISLANWILILIVGIFYFRIPFRGNFFEFFFFSMVFMFLALSLGLLISTVVKSQQAAWLVSLLGTMLPSFLLSGFIFPIESMPRALQFVTYLVPVRYFLVIIRGIFLKGIGFAELYREGLILALMGTAILSVTLLRFKKNIG</sequence>
<comment type="caution">
    <text evidence="10">The sequence shown here is derived from an EMBL/GenBank/DDBJ whole genome shotgun (WGS) entry which is preliminary data.</text>
</comment>
<keyword evidence="3" id="KW-0813">Transport</keyword>
<dbReference type="STRING" id="1817883.A3G31_08970"/>
<evidence type="ECO:0000256" key="5">
    <source>
        <dbReference type="ARBA" id="ARBA00022692"/>
    </source>
</evidence>
<feature type="transmembrane region" description="Helical" evidence="8">
    <location>
        <begin position="182"/>
        <end position="205"/>
    </location>
</feature>
<dbReference type="InterPro" id="IPR051449">
    <property type="entry name" value="ABC-2_transporter_component"/>
</dbReference>
<feature type="transmembrane region" description="Helical" evidence="8">
    <location>
        <begin position="293"/>
        <end position="314"/>
    </location>
</feature>
<dbReference type="AlphaFoldDB" id="A0A1F7SGZ6"/>
<evidence type="ECO:0000313" key="11">
    <source>
        <dbReference type="Proteomes" id="UP000178082"/>
    </source>
</evidence>
<dbReference type="PANTHER" id="PTHR30294:SF29">
    <property type="entry name" value="MULTIDRUG ABC TRANSPORTER PERMEASE YBHS-RELATED"/>
    <property type="match status" value="1"/>
</dbReference>
<organism evidence="10 11">
    <name type="scientific">Candidatus Schekmanbacteria bacterium RIFCSPLOWO2_12_FULL_38_15</name>
    <dbReference type="NCBI Taxonomy" id="1817883"/>
    <lineage>
        <taxon>Bacteria</taxon>
        <taxon>Candidatus Schekmaniibacteriota</taxon>
    </lineage>
</organism>
<dbReference type="PANTHER" id="PTHR30294">
    <property type="entry name" value="MEMBRANE COMPONENT OF ABC TRANSPORTER YHHJ-RELATED"/>
    <property type="match status" value="1"/>
</dbReference>
<keyword evidence="4" id="KW-1003">Cell membrane</keyword>
<dbReference type="GO" id="GO:0140359">
    <property type="term" value="F:ABC-type transporter activity"/>
    <property type="evidence" value="ECO:0007669"/>
    <property type="project" value="InterPro"/>
</dbReference>
<dbReference type="EMBL" id="MGDI01000028">
    <property type="protein sequence ID" value="OGL53029.1"/>
    <property type="molecule type" value="Genomic_DNA"/>
</dbReference>
<name>A0A1F7SGZ6_9BACT</name>
<evidence type="ECO:0000313" key="10">
    <source>
        <dbReference type="EMBL" id="OGL53029.1"/>
    </source>
</evidence>
<keyword evidence="5 8" id="KW-0812">Transmembrane</keyword>
<evidence type="ECO:0000256" key="7">
    <source>
        <dbReference type="ARBA" id="ARBA00023136"/>
    </source>
</evidence>
<evidence type="ECO:0000259" key="9">
    <source>
        <dbReference type="PROSITE" id="PS51012"/>
    </source>
</evidence>
<dbReference type="Proteomes" id="UP000178082">
    <property type="component" value="Unassembled WGS sequence"/>
</dbReference>
<dbReference type="PROSITE" id="PS51012">
    <property type="entry name" value="ABC_TM2"/>
    <property type="match status" value="1"/>
</dbReference>
<feature type="transmembrane region" description="Helical" evidence="8">
    <location>
        <begin position="354"/>
        <end position="372"/>
    </location>
</feature>
<dbReference type="Pfam" id="PF12698">
    <property type="entry name" value="ABC2_membrane_3"/>
    <property type="match status" value="1"/>
</dbReference>
<evidence type="ECO:0000256" key="8">
    <source>
        <dbReference type="SAM" id="Phobius"/>
    </source>
</evidence>
<gene>
    <name evidence="10" type="ORF">A3G31_08970</name>
</gene>
<keyword evidence="6 8" id="KW-1133">Transmembrane helix</keyword>
<evidence type="ECO:0000256" key="1">
    <source>
        <dbReference type="ARBA" id="ARBA00004651"/>
    </source>
</evidence>
<dbReference type="GO" id="GO:0005886">
    <property type="term" value="C:plasma membrane"/>
    <property type="evidence" value="ECO:0007669"/>
    <property type="project" value="UniProtKB-SubCell"/>
</dbReference>
<evidence type="ECO:0000256" key="4">
    <source>
        <dbReference type="ARBA" id="ARBA00022475"/>
    </source>
</evidence>
<feature type="transmembrane region" description="Helical" evidence="8">
    <location>
        <begin position="231"/>
        <end position="253"/>
    </location>
</feature>
<comment type="subcellular location">
    <subcellularLocation>
        <location evidence="1">Cell membrane</location>
        <topology evidence="1">Multi-pass membrane protein</topology>
    </subcellularLocation>
</comment>
<proteinExistence type="inferred from homology"/>
<evidence type="ECO:0000256" key="2">
    <source>
        <dbReference type="ARBA" id="ARBA00007783"/>
    </source>
</evidence>
<keyword evidence="7 8" id="KW-0472">Membrane</keyword>
<feature type="domain" description="ABC transmembrane type-2" evidence="9">
    <location>
        <begin position="132"/>
        <end position="375"/>
    </location>
</feature>
<dbReference type="InterPro" id="IPR047817">
    <property type="entry name" value="ABC2_TM_bact-type"/>
</dbReference>
<evidence type="ECO:0000256" key="6">
    <source>
        <dbReference type="ARBA" id="ARBA00022989"/>
    </source>
</evidence>